<evidence type="ECO:0000313" key="2">
    <source>
        <dbReference type="EMBL" id="KAH8979077.1"/>
    </source>
</evidence>
<evidence type="ECO:0000313" key="3">
    <source>
        <dbReference type="Proteomes" id="UP001201163"/>
    </source>
</evidence>
<protein>
    <recommendedName>
        <fullName evidence="4">Secreted protein</fullName>
    </recommendedName>
</protein>
<proteinExistence type="predicted"/>
<accession>A0AAD4L850</accession>
<dbReference type="AlphaFoldDB" id="A0AAD4L850"/>
<sequence>MLKYFPLKFTYLVVWSLAVPPLCITQRLRMVSIESMPLGGEESPFSGLYGPPPLHRICFTCIDLRRLVDEYLPRYQKLTKTPMCRTWYVLTVVVICSTDYLYSRYDV</sequence>
<feature type="chain" id="PRO_5042135034" description="Secreted protein" evidence="1">
    <location>
        <begin position="26"/>
        <end position="107"/>
    </location>
</feature>
<gene>
    <name evidence="2" type="ORF">EDB92DRAFT_428604</name>
</gene>
<keyword evidence="3" id="KW-1185">Reference proteome</keyword>
<evidence type="ECO:0008006" key="4">
    <source>
        <dbReference type="Google" id="ProtNLM"/>
    </source>
</evidence>
<dbReference type="Proteomes" id="UP001201163">
    <property type="component" value="Unassembled WGS sequence"/>
</dbReference>
<keyword evidence="1" id="KW-0732">Signal</keyword>
<name>A0AAD4L850_9AGAM</name>
<comment type="caution">
    <text evidence="2">The sequence shown here is derived from an EMBL/GenBank/DDBJ whole genome shotgun (WGS) entry which is preliminary data.</text>
</comment>
<dbReference type="EMBL" id="JAKELL010000186">
    <property type="protein sequence ID" value="KAH8979077.1"/>
    <property type="molecule type" value="Genomic_DNA"/>
</dbReference>
<reference evidence="2" key="1">
    <citation type="submission" date="2022-01" db="EMBL/GenBank/DDBJ databases">
        <title>Comparative genomics reveals a dynamic genome evolution in the ectomycorrhizal milk-cap (Lactarius) mushrooms.</title>
        <authorList>
            <consortium name="DOE Joint Genome Institute"/>
            <person name="Lebreton A."/>
            <person name="Tang N."/>
            <person name="Kuo A."/>
            <person name="LaButti K."/>
            <person name="Drula E."/>
            <person name="Barry K."/>
            <person name="Clum A."/>
            <person name="Lipzen A."/>
            <person name="Mousain D."/>
            <person name="Ng V."/>
            <person name="Wang R."/>
            <person name="Wang X."/>
            <person name="Dai Y."/>
            <person name="Henrissat B."/>
            <person name="Grigoriev I.V."/>
            <person name="Guerin-Laguette A."/>
            <person name="Yu F."/>
            <person name="Martin F.M."/>
        </authorList>
    </citation>
    <scope>NUCLEOTIDE SEQUENCE</scope>
    <source>
        <strain evidence="2">QP</strain>
    </source>
</reference>
<evidence type="ECO:0000256" key="1">
    <source>
        <dbReference type="SAM" id="SignalP"/>
    </source>
</evidence>
<feature type="signal peptide" evidence="1">
    <location>
        <begin position="1"/>
        <end position="25"/>
    </location>
</feature>
<organism evidence="2 3">
    <name type="scientific">Lactarius akahatsu</name>
    <dbReference type="NCBI Taxonomy" id="416441"/>
    <lineage>
        <taxon>Eukaryota</taxon>
        <taxon>Fungi</taxon>
        <taxon>Dikarya</taxon>
        <taxon>Basidiomycota</taxon>
        <taxon>Agaricomycotina</taxon>
        <taxon>Agaricomycetes</taxon>
        <taxon>Russulales</taxon>
        <taxon>Russulaceae</taxon>
        <taxon>Lactarius</taxon>
    </lineage>
</organism>